<dbReference type="InterPro" id="IPR005130">
    <property type="entry name" value="Ser_deHydtase-like_asu"/>
</dbReference>
<name>A0A0K8J6W2_9FIRM</name>
<proteinExistence type="inferred from homology"/>
<dbReference type="RefSeq" id="WP_058258508.1">
    <property type="nucleotide sequence ID" value="NZ_DUPS01000065.1"/>
</dbReference>
<evidence type="ECO:0000313" key="13">
    <source>
        <dbReference type="EMBL" id="CUH93245.1"/>
    </source>
</evidence>
<comment type="catalytic activity">
    <reaction evidence="10 11">
        <text>L-serine = pyruvate + NH4(+)</text>
        <dbReference type="Rhea" id="RHEA:19169"/>
        <dbReference type="ChEBI" id="CHEBI:15361"/>
        <dbReference type="ChEBI" id="CHEBI:28938"/>
        <dbReference type="ChEBI" id="CHEBI:33384"/>
        <dbReference type="EC" id="4.3.1.17"/>
    </reaction>
</comment>
<keyword evidence="4 11" id="KW-0312">Gluconeogenesis</keyword>
<evidence type="ECO:0000256" key="4">
    <source>
        <dbReference type="ARBA" id="ARBA00022432"/>
    </source>
</evidence>
<dbReference type="AlphaFoldDB" id="A0A0K8J6W2"/>
<sequence length="291" mass="30707">MSFRSFEEILEQCKEHNKPFWRVILEDDMQERMVTEEESIEKMQGLYYAMKEADSSYDGSLLSASRLVGGDGHKMSQALQEGKVLGGPFMGKVIAKALKMGESNACMKKIVAAPTAGSCGVIPAVLISYEEEYKASLQEMIEAMYVASGIGQIIGARAFLSGAAGGCQAEIGSASAMAAAALTYLNGGDYESIVHGAAMSLKNLLGLVCDTVGGLVEVPCVKRNVIGAVNAIASADMAVAGIRSQIPPDEVIDAMREVGEALPKTLRETGEGGLGATPTGMKIKNRLLDQS</sequence>
<evidence type="ECO:0000256" key="7">
    <source>
        <dbReference type="ARBA" id="ARBA00023004"/>
    </source>
</evidence>
<organism evidence="13 14">
    <name type="scientific">Herbinix luporum</name>
    <dbReference type="NCBI Taxonomy" id="1679721"/>
    <lineage>
        <taxon>Bacteria</taxon>
        <taxon>Bacillati</taxon>
        <taxon>Bacillota</taxon>
        <taxon>Clostridia</taxon>
        <taxon>Lachnospirales</taxon>
        <taxon>Lachnospiraceae</taxon>
        <taxon>Herbinix</taxon>
    </lineage>
</organism>
<evidence type="ECO:0000259" key="12">
    <source>
        <dbReference type="Pfam" id="PF03313"/>
    </source>
</evidence>
<dbReference type="EC" id="4.3.1.17" evidence="11"/>
<evidence type="ECO:0000256" key="5">
    <source>
        <dbReference type="ARBA" id="ARBA00022485"/>
    </source>
</evidence>
<dbReference type="GO" id="GO:0051539">
    <property type="term" value="F:4 iron, 4 sulfur cluster binding"/>
    <property type="evidence" value="ECO:0007669"/>
    <property type="project" value="UniProtKB-UniRule"/>
</dbReference>
<dbReference type="EMBL" id="LN879430">
    <property type="protein sequence ID" value="CUH93245.1"/>
    <property type="molecule type" value="Genomic_DNA"/>
</dbReference>
<gene>
    <name evidence="13" type="primary">sdaAA</name>
    <name evidence="13" type="ORF">SD1D_1700</name>
</gene>
<evidence type="ECO:0000256" key="11">
    <source>
        <dbReference type="RuleBase" id="RU366059"/>
    </source>
</evidence>
<keyword evidence="5 11" id="KW-0004">4Fe-4S</keyword>
<evidence type="ECO:0000256" key="6">
    <source>
        <dbReference type="ARBA" id="ARBA00022723"/>
    </source>
</evidence>
<feature type="domain" description="Serine dehydratase-like alpha subunit" evidence="12">
    <location>
        <begin position="15"/>
        <end position="274"/>
    </location>
</feature>
<keyword evidence="8 11" id="KW-0411">Iron-sulfur</keyword>
<dbReference type="InterPro" id="IPR004642">
    <property type="entry name" value="Ser_deHydtase_asu"/>
</dbReference>
<dbReference type="GO" id="GO:0046872">
    <property type="term" value="F:metal ion binding"/>
    <property type="evidence" value="ECO:0007669"/>
    <property type="project" value="UniProtKB-KW"/>
</dbReference>
<keyword evidence="9 11" id="KW-0456">Lyase</keyword>
<dbReference type="PANTHER" id="PTHR30182:SF1">
    <property type="entry name" value="L-SERINE DEHYDRATASE 1"/>
    <property type="match status" value="1"/>
</dbReference>
<accession>A0A0K8J6W2</accession>
<protein>
    <recommendedName>
        <fullName evidence="11">L-serine dehydratase</fullName>
        <ecNumber evidence="11">4.3.1.17</ecNumber>
    </recommendedName>
</protein>
<comment type="similarity">
    <text evidence="3 11">Belongs to the iron-sulfur dependent L-serine dehydratase family.</text>
</comment>
<evidence type="ECO:0000256" key="2">
    <source>
        <dbReference type="ARBA" id="ARBA00004742"/>
    </source>
</evidence>
<evidence type="ECO:0000256" key="3">
    <source>
        <dbReference type="ARBA" id="ARBA00008636"/>
    </source>
</evidence>
<reference evidence="14" key="1">
    <citation type="submission" date="2015-09" db="EMBL/GenBank/DDBJ databases">
        <authorList>
            <person name="Wibberg D."/>
        </authorList>
    </citation>
    <scope>NUCLEOTIDE SEQUENCE [LARGE SCALE GENOMIC DNA]</scope>
    <source>
        <strain evidence="14">SD1D</strain>
    </source>
</reference>
<dbReference type="OrthoDB" id="9805537at2"/>
<comment type="cofactor">
    <cofactor evidence="1 11">
        <name>[4Fe-4S] cluster</name>
        <dbReference type="ChEBI" id="CHEBI:49883"/>
    </cofactor>
</comment>
<evidence type="ECO:0000256" key="8">
    <source>
        <dbReference type="ARBA" id="ARBA00023014"/>
    </source>
</evidence>
<evidence type="ECO:0000256" key="10">
    <source>
        <dbReference type="ARBA" id="ARBA00049406"/>
    </source>
</evidence>
<evidence type="ECO:0000256" key="9">
    <source>
        <dbReference type="ARBA" id="ARBA00023239"/>
    </source>
</evidence>
<keyword evidence="7 11" id="KW-0408">Iron</keyword>
<dbReference type="GO" id="GO:0006094">
    <property type="term" value="P:gluconeogenesis"/>
    <property type="evidence" value="ECO:0007669"/>
    <property type="project" value="UniProtKB-KW"/>
</dbReference>
<keyword evidence="14" id="KW-1185">Reference proteome</keyword>
<dbReference type="KEGG" id="hsd:SD1D_1700"/>
<dbReference type="GO" id="GO:0003941">
    <property type="term" value="F:L-serine ammonia-lyase activity"/>
    <property type="evidence" value="ECO:0007669"/>
    <property type="project" value="UniProtKB-UniRule"/>
</dbReference>
<dbReference type="Pfam" id="PF03313">
    <property type="entry name" value="SDH_alpha"/>
    <property type="match status" value="1"/>
</dbReference>
<dbReference type="InterPro" id="IPR051318">
    <property type="entry name" value="Fe-S_L-Ser"/>
</dbReference>
<dbReference type="NCBIfam" id="TIGR00718">
    <property type="entry name" value="sda_alpha"/>
    <property type="match status" value="1"/>
</dbReference>
<dbReference type="PANTHER" id="PTHR30182">
    <property type="entry name" value="L-SERINE DEHYDRATASE"/>
    <property type="match status" value="1"/>
</dbReference>
<keyword evidence="6 11" id="KW-0479">Metal-binding</keyword>
<dbReference type="Proteomes" id="UP000196053">
    <property type="component" value="Chromosome I"/>
</dbReference>
<evidence type="ECO:0000256" key="1">
    <source>
        <dbReference type="ARBA" id="ARBA00001966"/>
    </source>
</evidence>
<comment type="pathway">
    <text evidence="2">Carbohydrate biosynthesis; gluconeogenesis.</text>
</comment>
<evidence type="ECO:0000313" key="14">
    <source>
        <dbReference type="Proteomes" id="UP000196053"/>
    </source>
</evidence>